<protein>
    <submittedName>
        <fullName evidence="5">Efflux RND transporter periplasmic adaptor subunit</fullName>
    </submittedName>
</protein>
<sequence length="358" mass="37984">MHSRPLLLGLSLAALLAACQEKPKEAAKPDRPVLVQEVAFEARVQERTFVATIRPRVETDLGFRVPGKVARRLVNAGDAVTAGQPLMVLDATDLRLQVEQAEAEGRAAEAALTQAVAELGRLQALRGQGWSTAAAYERQTAATEEARGRTARAERALSLARNALSYAILRADADGVVTAVLAEPGQVVAAGQATARVAGSAEKEAVVAIPEAGIGQLREAEASLTLWSSPDHRYEARLRELSASADPATRTYLARFALPGADDRVQLGMSATVTLREKGGDRIARLPLSALFNGGGGPAMWVVDADGRPALRPVEVAAYESRDVLVRTGLNPGDRVVTLGVQKLDAGQRVRIVQALEF</sequence>
<dbReference type="Gene3D" id="2.40.30.170">
    <property type="match status" value="1"/>
</dbReference>
<dbReference type="AlphaFoldDB" id="A0A5B2VI49"/>
<dbReference type="Gene3D" id="1.10.287.470">
    <property type="entry name" value="Helix hairpin bin"/>
    <property type="match status" value="1"/>
</dbReference>
<dbReference type="OrthoDB" id="9813967at2"/>
<evidence type="ECO:0000313" key="6">
    <source>
        <dbReference type="Proteomes" id="UP000323142"/>
    </source>
</evidence>
<gene>
    <name evidence="5" type="ORF">F0L46_05580</name>
</gene>
<evidence type="ECO:0000256" key="2">
    <source>
        <dbReference type="SAM" id="Coils"/>
    </source>
</evidence>
<comment type="caution">
    <text evidence="5">The sequence shown here is derived from an EMBL/GenBank/DDBJ whole genome shotgun (WGS) entry which is preliminary data.</text>
</comment>
<proteinExistence type="inferred from homology"/>
<evidence type="ECO:0000256" key="1">
    <source>
        <dbReference type="ARBA" id="ARBA00009477"/>
    </source>
</evidence>
<dbReference type="GO" id="GO:1990281">
    <property type="term" value="C:efflux pump complex"/>
    <property type="evidence" value="ECO:0007669"/>
    <property type="project" value="TreeGrafter"/>
</dbReference>
<feature type="domain" description="CusB-like beta-barrel" evidence="3">
    <location>
        <begin position="206"/>
        <end position="278"/>
    </location>
</feature>
<dbReference type="InterPro" id="IPR058792">
    <property type="entry name" value="Beta-barrel_RND_2"/>
</dbReference>
<dbReference type="Proteomes" id="UP000323142">
    <property type="component" value="Unassembled WGS sequence"/>
</dbReference>
<evidence type="ECO:0000259" key="4">
    <source>
        <dbReference type="Pfam" id="PF25967"/>
    </source>
</evidence>
<keyword evidence="2" id="KW-0175">Coiled coil</keyword>
<dbReference type="InterPro" id="IPR058627">
    <property type="entry name" value="MdtA-like_C"/>
</dbReference>
<dbReference type="Pfam" id="PF25967">
    <property type="entry name" value="RND-MFP_C"/>
    <property type="match status" value="1"/>
</dbReference>
<evidence type="ECO:0000259" key="3">
    <source>
        <dbReference type="Pfam" id="PF25954"/>
    </source>
</evidence>
<comment type="similarity">
    <text evidence="1">Belongs to the membrane fusion protein (MFP) (TC 8.A.1) family.</text>
</comment>
<dbReference type="NCBIfam" id="TIGR01730">
    <property type="entry name" value="RND_mfp"/>
    <property type="match status" value="1"/>
</dbReference>
<feature type="coiled-coil region" evidence="2">
    <location>
        <begin position="91"/>
        <end position="118"/>
    </location>
</feature>
<name>A0A5B2VI49_9HYPH</name>
<dbReference type="Gene3D" id="2.40.420.20">
    <property type="match status" value="1"/>
</dbReference>
<dbReference type="RefSeq" id="WP_149816068.1">
    <property type="nucleotide sequence ID" value="NZ_VUOA01000013.1"/>
</dbReference>
<dbReference type="PANTHER" id="PTHR30469:SF18">
    <property type="entry name" value="RESISTANCE-NODULATION-CELL DIVISION (RND) EFFLUX MEMBRANE FUSION PROTEIN-RELATED"/>
    <property type="match status" value="1"/>
</dbReference>
<evidence type="ECO:0000313" key="5">
    <source>
        <dbReference type="EMBL" id="KAA2238298.1"/>
    </source>
</evidence>
<dbReference type="PANTHER" id="PTHR30469">
    <property type="entry name" value="MULTIDRUG RESISTANCE PROTEIN MDTA"/>
    <property type="match status" value="1"/>
</dbReference>
<dbReference type="Pfam" id="PF25954">
    <property type="entry name" value="Beta-barrel_RND_2"/>
    <property type="match status" value="1"/>
</dbReference>
<reference evidence="5 6" key="2">
    <citation type="submission" date="2019-09" db="EMBL/GenBank/DDBJ databases">
        <authorList>
            <person name="Jin C."/>
        </authorList>
    </citation>
    <scope>NUCLEOTIDE SEQUENCE [LARGE SCALE GENOMIC DNA]</scope>
    <source>
        <strain evidence="5 6">BN140002</strain>
    </source>
</reference>
<dbReference type="Gene3D" id="2.40.50.100">
    <property type="match status" value="1"/>
</dbReference>
<dbReference type="GO" id="GO:0015562">
    <property type="term" value="F:efflux transmembrane transporter activity"/>
    <property type="evidence" value="ECO:0007669"/>
    <property type="project" value="TreeGrafter"/>
</dbReference>
<accession>A0A5B2VI49</accession>
<dbReference type="InterPro" id="IPR006143">
    <property type="entry name" value="RND_pump_MFP"/>
</dbReference>
<organism evidence="5 6">
    <name type="scientific">Salinarimonas soli</name>
    <dbReference type="NCBI Taxonomy" id="1638099"/>
    <lineage>
        <taxon>Bacteria</taxon>
        <taxon>Pseudomonadati</taxon>
        <taxon>Pseudomonadota</taxon>
        <taxon>Alphaproteobacteria</taxon>
        <taxon>Hyphomicrobiales</taxon>
        <taxon>Salinarimonadaceae</taxon>
        <taxon>Salinarimonas</taxon>
    </lineage>
</organism>
<feature type="domain" description="Multidrug resistance protein MdtA-like C-terminal permuted SH3" evidence="4">
    <location>
        <begin position="287"/>
        <end position="343"/>
    </location>
</feature>
<reference evidence="5 6" key="1">
    <citation type="submission" date="2019-09" db="EMBL/GenBank/DDBJ databases">
        <title>Salinarimonas rosea gen. nov., sp. nov., a new member of the a-2 subgroup of the Proteobacteria.</title>
        <authorList>
            <person name="Liu J."/>
        </authorList>
    </citation>
    <scope>NUCLEOTIDE SEQUENCE [LARGE SCALE GENOMIC DNA]</scope>
    <source>
        <strain evidence="5 6">BN140002</strain>
    </source>
</reference>
<dbReference type="EMBL" id="VUOA01000013">
    <property type="protein sequence ID" value="KAA2238298.1"/>
    <property type="molecule type" value="Genomic_DNA"/>
</dbReference>
<dbReference type="PROSITE" id="PS51257">
    <property type="entry name" value="PROKAR_LIPOPROTEIN"/>
    <property type="match status" value="1"/>
</dbReference>
<dbReference type="SUPFAM" id="SSF111369">
    <property type="entry name" value="HlyD-like secretion proteins"/>
    <property type="match status" value="1"/>
</dbReference>
<keyword evidence="6" id="KW-1185">Reference proteome</keyword>